<evidence type="ECO:0000313" key="1">
    <source>
        <dbReference type="EMBL" id="XDU65886.1"/>
    </source>
</evidence>
<dbReference type="Gene3D" id="1.25.10.90">
    <property type="match status" value="1"/>
</dbReference>
<dbReference type="RefSeq" id="WP_369710371.1">
    <property type="nucleotide sequence ID" value="NZ_CP165644.1"/>
</dbReference>
<dbReference type="PANTHER" id="PTHR34070:SF1">
    <property type="entry name" value="DNA ALKYLATION REPAIR PROTEIN"/>
    <property type="match status" value="1"/>
</dbReference>
<dbReference type="PANTHER" id="PTHR34070">
    <property type="entry name" value="ARMADILLO-TYPE FOLD"/>
    <property type="match status" value="1"/>
</dbReference>
<dbReference type="InterPro" id="IPR014825">
    <property type="entry name" value="DNA_alkylation"/>
</dbReference>
<dbReference type="CDD" id="cd06561">
    <property type="entry name" value="AlkD_like"/>
    <property type="match status" value="1"/>
</dbReference>
<name>A0AB39VDC6_9FUSO</name>
<protein>
    <submittedName>
        <fullName evidence="1">DNA alkylation repair protein</fullName>
    </submittedName>
</protein>
<reference evidence="1" key="1">
    <citation type="submission" date="2024-07" db="EMBL/GenBank/DDBJ databases">
        <authorList>
            <person name="Li X.-J."/>
            <person name="Wang X."/>
        </authorList>
    </citation>
    <scope>NUCLEOTIDE SEQUENCE</scope>
    <source>
        <strain evidence="1">HSP-334</strain>
    </source>
</reference>
<dbReference type="AlphaFoldDB" id="A0AB39VDC6"/>
<dbReference type="EMBL" id="CP165644">
    <property type="protein sequence ID" value="XDU65886.1"/>
    <property type="molecule type" value="Genomic_DNA"/>
</dbReference>
<dbReference type="SUPFAM" id="SSF48371">
    <property type="entry name" value="ARM repeat"/>
    <property type="match status" value="1"/>
</dbReference>
<organism evidence="1">
    <name type="scientific">Leptotrichia rugosa</name>
    <dbReference type="NCBI Taxonomy" id="3239302"/>
    <lineage>
        <taxon>Bacteria</taxon>
        <taxon>Fusobacteriati</taxon>
        <taxon>Fusobacteriota</taxon>
        <taxon>Fusobacteriia</taxon>
        <taxon>Fusobacteriales</taxon>
        <taxon>Leptotrichiaceae</taxon>
        <taxon>Leptotrichia</taxon>
    </lineage>
</organism>
<accession>A0AB39VDC6</accession>
<gene>
    <name evidence="1" type="ORF">AB8B22_05510</name>
</gene>
<dbReference type="Pfam" id="PF08713">
    <property type="entry name" value="DNA_alkylation"/>
    <property type="match status" value="1"/>
</dbReference>
<dbReference type="InterPro" id="IPR016024">
    <property type="entry name" value="ARM-type_fold"/>
</dbReference>
<dbReference type="KEGG" id="lrug:AB8B22_05510"/>
<sequence>MKIQKELFSLQDKEYMKFLSKLTPNVSEDTIIGVRIPEIRKLAKKLVKNNEYEDFLKELPHKYYDENLLHGAIISESKDFEKCIKLLDNFLPFIDNWAVCDTISPKIFKKYKKELIEKIKEWSQSDKTYTCRFGVEMLMTHFLDEDFKKEYLKVVANIHSEEYYVKMVVAWFFATALAKQWDYAVIYLEDNRLDVWVHNKTIQKRKFENFVGEEGVFEKIEERERKLILRILIT</sequence>
<proteinExistence type="predicted"/>